<dbReference type="OrthoDB" id="9786503at2"/>
<accession>A0A1M6NC61</accession>
<dbReference type="Gene3D" id="3.40.50.150">
    <property type="entry name" value="Vaccinia Virus protein VP39"/>
    <property type="match status" value="1"/>
</dbReference>
<dbReference type="Proteomes" id="UP000183982">
    <property type="component" value="Unassembled WGS sequence"/>
</dbReference>
<organism evidence="2 3">
    <name type="scientific">Shimia gijangensis</name>
    <dbReference type="NCBI Taxonomy" id="1470563"/>
    <lineage>
        <taxon>Bacteria</taxon>
        <taxon>Pseudomonadati</taxon>
        <taxon>Pseudomonadota</taxon>
        <taxon>Alphaproteobacteria</taxon>
        <taxon>Rhodobacterales</taxon>
        <taxon>Roseobacteraceae</taxon>
    </lineage>
</organism>
<proteinExistence type="predicted"/>
<evidence type="ECO:0000259" key="1">
    <source>
        <dbReference type="Pfam" id="PF13649"/>
    </source>
</evidence>
<sequence length="201" mass="22241">MWEEKFSTSEGYVFGTDPALFLQDHANYLTSGDAALVLADGEGRNSVFLAEQGLDVTAQEFAPTAIERARALAKARNVAVEIEQSNIFTRPWRAETFDLVAGIFIQFAVPDERRDLFENIKGTVKPGGLVMLHGYTPKQLEFGTGGPPFAENMYTEVILRAAFVGWEILECREYDREVQEGSAHSGMSALIDFVARKPSKA</sequence>
<keyword evidence="3" id="KW-1185">Reference proteome</keyword>
<dbReference type="InterPro" id="IPR029063">
    <property type="entry name" value="SAM-dependent_MTases_sf"/>
</dbReference>
<dbReference type="SUPFAM" id="SSF53335">
    <property type="entry name" value="S-adenosyl-L-methionine-dependent methyltransferases"/>
    <property type="match status" value="1"/>
</dbReference>
<evidence type="ECO:0000313" key="3">
    <source>
        <dbReference type="Proteomes" id="UP000183982"/>
    </source>
</evidence>
<dbReference type="EMBL" id="FQZQ01000015">
    <property type="protein sequence ID" value="SHJ93299.1"/>
    <property type="molecule type" value="Genomic_DNA"/>
</dbReference>
<reference evidence="3" key="1">
    <citation type="submission" date="2016-11" db="EMBL/GenBank/DDBJ databases">
        <authorList>
            <person name="Varghese N."/>
            <person name="Submissions S."/>
        </authorList>
    </citation>
    <scope>NUCLEOTIDE SEQUENCE [LARGE SCALE GENOMIC DNA]</scope>
    <source>
        <strain evidence="3">DSM 100564</strain>
    </source>
</reference>
<name>A0A1M6NC61_9RHOB</name>
<evidence type="ECO:0000313" key="2">
    <source>
        <dbReference type="EMBL" id="SHJ93299.1"/>
    </source>
</evidence>
<dbReference type="RefSeq" id="WP_073253882.1">
    <property type="nucleotide sequence ID" value="NZ_FQZQ01000015.1"/>
</dbReference>
<dbReference type="InterPro" id="IPR041698">
    <property type="entry name" value="Methyltransf_25"/>
</dbReference>
<dbReference type="AlphaFoldDB" id="A0A1M6NC61"/>
<protein>
    <submittedName>
        <fullName evidence="2">Methyltransferase domain-containing protein</fullName>
    </submittedName>
</protein>
<feature type="domain" description="Methyltransferase" evidence="1">
    <location>
        <begin position="37"/>
        <end position="128"/>
    </location>
</feature>
<keyword evidence="2" id="KW-0489">Methyltransferase</keyword>
<dbReference type="CDD" id="cd02440">
    <property type="entry name" value="AdoMet_MTases"/>
    <property type="match status" value="1"/>
</dbReference>
<dbReference type="Pfam" id="PF13649">
    <property type="entry name" value="Methyltransf_25"/>
    <property type="match status" value="1"/>
</dbReference>
<dbReference type="STRING" id="1470563.SAMN05444000_115117"/>
<gene>
    <name evidence="2" type="ORF">SAMN05444000_115117</name>
</gene>
<keyword evidence="2" id="KW-0808">Transferase</keyword>
<dbReference type="GO" id="GO:0008168">
    <property type="term" value="F:methyltransferase activity"/>
    <property type="evidence" value="ECO:0007669"/>
    <property type="project" value="UniProtKB-KW"/>
</dbReference>
<dbReference type="GO" id="GO:0032259">
    <property type="term" value="P:methylation"/>
    <property type="evidence" value="ECO:0007669"/>
    <property type="project" value="UniProtKB-KW"/>
</dbReference>